<sequence>MRKYRALLLNDIRHAGLDPVLMAGIFGPLALLLLSRFGFSIAEHWLEERYSLQLFQYRGFAVSFLVTVIPMLIGMMTGLLMLDERDEEVIAYYAVTPLMRQGYMIYRLFLPSILCTVLSSLYLLLSGIAEIHLESLYAIPLLALEAPCFALFLSAFAANKVEGLALSKIGGLFIAGSVIVYFVPGAWQLLGVWVPTYWPAKILLVGADDKHLAALGYFAVGLILHVALLTIMVREFIKRVD</sequence>
<evidence type="ECO:0000313" key="2">
    <source>
        <dbReference type="EMBL" id="KGE16393.1"/>
    </source>
</evidence>
<dbReference type="AlphaFoldDB" id="A0A098M334"/>
<protein>
    <recommendedName>
        <fullName evidence="4">Permease</fullName>
    </recommendedName>
</protein>
<dbReference type="eggNOG" id="COG0474">
    <property type="taxonomic scope" value="Bacteria"/>
</dbReference>
<gene>
    <name evidence="2" type="ORF">PWYN_16755</name>
</gene>
<reference evidence="2 3" key="1">
    <citation type="submission" date="2014-08" db="EMBL/GenBank/DDBJ databases">
        <authorList>
            <person name="den Bakker H.C."/>
        </authorList>
    </citation>
    <scope>NUCLEOTIDE SEQUENCE [LARGE SCALE GENOMIC DNA]</scope>
    <source>
        <strain evidence="2 3">DSM 18334</strain>
    </source>
</reference>
<keyword evidence="1" id="KW-0812">Transmembrane</keyword>
<comment type="caution">
    <text evidence="2">The sequence shown here is derived from an EMBL/GenBank/DDBJ whole genome shotgun (WGS) entry which is preliminary data.</text>
</comment>
<evidence type="ECO:0000313" key="3">
    <source>
        <dbReference type="Proteomes" id="UP000029734"/>
    </source>
</evidence>
<proteinExistence type="predicted"/>
<name>A0A098M334_9BACL</name>
<evidence type="ECO:0000256" key="1">
    <source>
        <dbReference type="SAM" id="Phobius"/>
    </source>
</evidence>
<evidence type="ECO:0008006" key="4">
    <source>
        <dbReference type="Google" id="ProtNLM"/>
    </source>
</evidence>
<organism evidence="2 3">
    <name type="scientific">Paenibacillus wynnii</name>
    <dbReference type="NCBI Taxonomy" id="268407"/>
    <lineage>
        <taxon>Bacteria</taxon>
        <taxon>Bacillati</taxon>
        <taxon>Bacillota</taxon>
        <taxon>Bacilli</taxon>
        <taxon>Bacillales</taxon>
        <taxon>Paenibacillaceae</taxon>
        <taxon>Paenibacillus</taxon>
    </lineage>
</organism>
<feature type="transmembrane region" description="Helical" evidence="1">
    <location>
        <begin position="137"/>
        <end position="158"/>
    </location>
</feature>
<keyword evidence="1" id="KW-1133">Transmembrane helix</keyword>
<keyword evidence="1" id="KW-0472">Membrane</keyword>
<feature type="transmembrane region" description="Helical" evidence="1">
    <location>
        <begin position="20"/>
        <end position="39"/>
    </location>
</feature>
<keyword evidence="3" id="KW-1185">Reference proteome</keyword>
<feature type="transmembrane region" description="Helical" evidence="1">
    <location>
        <begin position="170"/>
        <end position="194"/>
    </location>
</feature>
<dbReference type="OrthoDB" id="1551065at2"/>
<feature type="transmembrane region" description="Helical" evidence="1">
    <location>
        <begin position="214"/>
        <end position="233"/>
    </location>
</feature>
<feature type="transmembrane region" description="Helical" evidence="1">
    <location>
        <begin position="103"/>
        <end position="125"/>
    </location>
</feature>
<dbReference type="STRING" id="268407.PWYN_16755"/>
<dbReference type="EMBL" id="JQCR01000003">
    <property type="protein sequence ID" value="KGE16393.1"/>
    <property type="molecule type" value="Genomic_DNA"/>
</dbReference>
<reference evidence="2 3" key="2">
    <citation type="submission" date="2014-10" db="EMBL/GenBank/DDBJ databases">
        <title>Comparative genomics of the Paenibacillus odorifer group.</title>
        <authorList>
            <person name="Tsai Y.-C."/>
            <person name="Martin N."/>
            <person name="Korlach J."/>
            <person name="Wiedmann M."/>
        </authorList>
    </citation>
    <scope>NUCLEOTIDE SEQUENCE [LARGE SCALE GENOMIC DNA]</scope>
    <source>
        <strain evidence="2 3">DSM 18334</strain>
    </source>
</reference>
<dbReference type="RefSeq" id="WP_036654181.1">
    <property type="nucleotide sequence ID" value="NZ_JQCR01000003.1"/>
</dbReference>
<feature type="transmembrane region" description="Helical" evidence="1">
    <location>
        <begin position="59"/>
        <end position="82"/>
    </location>
</feature>
<dbReference type="Proteomes" id="UP000029734">
    <property type="component" value="Unassembled WGS sequence"/>
</dbReference>
<accession>A0A098M334</accession>